<keyword evidence="1" id="KW-1133">Transmembrane helix</keyword>
<reference evidence="2 3" key="1">
    <citation type="submission" date="2021-06" db="EMBL/GenBank/DDBJ databases">
        <title>44 bacteria genomes isolated from Dapeng, Shenzhen.</title>
        <authorList>
            <person name="Zheng W."/>
            <person name="Yu S."/>
            <person name="Huang Y."/>
        </authorList>
    </citation>
    <scope>NUCLEOTIDE SEQUENCE [LARGE SCALE GENOMIC DNA]</scope>
    <source>
        <strain evidence="2 3">DP5N14-6</strain>
    </source>
</reference>
<accession>A0ABS7N6V7</accession>
<name>A0ABS7N6V7_9BACT</name>
<dbReference type="Proteomes" id="UP000766609">
    <property type="component" value="Unassembled WGS sequence"/>
</dbReference>
<protein>
    <recommendedName>
        <fullName evidence="4">Metal-dependent phosphohydrolase 7TM extracellular domain-containing protein</fullName>
    </recommendedName>
</protein>
<keyword evidence="3" id="KW-1185">Reference proteome</keyword>
<organism evidence="2 3">
    <name type="scientific">Algoriphagus marincola</name>
    <dbReference type="NCBI Taxonomy" id="264027"/>
    <lineage>
        <taxon>Bacteria</taxon>
        <taxon>Pseudomonadati</taxon>
        <taxon>Bacteroidota</taxon>
        <taxon>Cytophagia</taxon>
        <taxon>Cytophagales</taxon>
        <taxon>Cyclobacteriaceae</taxon>
        <taxon>Algoriphagus</taxon>
    </lineage>
</organism>
<feature type="transmembrane region" description="Helical" evidence="1">
    <location>
        <begin position="39"/>
        <end position="58"/>
    </location>
</feature>
<dbReference type="RefSeq" id="WP_222584528.1">
    <property type="nucleotide sequence ID" value="NZ_JAHVHP010000002.1"/>
</dbReference>
<evidence type="ECO:0000256" key="1">
    <source>
        <dbReference type="SAM" id="Phobius"/>
    </source>
</evidence>
<evidence type="ECO:0000313" key="3">
    <source>
        <dbReference type="Proteomes" id="UP000766609"/>
    </source>
</evidence>
<dbReference type="EMBL" id="JAHVHP010000002">
    <property type="protein sequence ID" value="MBY5952059.1"/>
    <property type="molecule type" value="Genomic_DNA"/>
</dbReference>
<evidence type="ECO:0008006" key="4">
    <source>
        <dbReference type="Google" id="ProtNLM"/>
    </source>
</evidence>
<evidence type="ECO:0000313" key="2">
    <source>
        <dbReference type="EMBL" id="MBY5952059.1"/>
    </source>
</evidence>
<keyword evidence="1" id="KW-0812">Transmembrane</keyword>
<proteinExistence type="predicted"/>
<comment type="caution">
    <text evidence="2">The sequence shown here is derived from an EMBL/GenBank/DDBJ whole genome shotgun (WGS) entry which is preliminary data.</text>
</comment>
<gene>
    <name evidence="2" type="ORF">KUV23_13805</name>
</gene>
<keyword evidence="1" id="KW-0472">Membrane</keyword>
<sequence>MPLEIENIDKKAALPEGIDFRKELIWEKIKTQKKSKLRVFWPWMVAALVILGFGLSFLKNSKLVEITGQEIDLIVSNSVHDFPELENPVLEFQVPDLIEKRIPVQKTEVKEIKIEPGEKERISDEIPIFKSIVAEPVKPLEIATNEQLYNDVQEEKKLSPAATRLQRNINKVNPNITAEQSLVADRFDLIKTLQIHSVYASSKNTSNTSLNSLLHGKIHQN</sequence>